<dbReference type="EMBL" id="CM047738">
    <property type="protein sequence ID" value="KAJ0044808.1"/>
    <property type="molecule type" value="Genomic_DNA"/>
</dbReference>
<comment type="caution">
    <text evidence="1">The sequence shown here is derived from an EMBL/GenBank/DDBJ whole genome shotgun (WGS) entry which is preliminary data.</text>
</comment>
<keyword evidence="2" id="KW-1185">Reference proteome</keyword>
<name>A0ACC0Z399_9ROSI</name>
<gene>
    <name evidence="1" type="ORF">Pint_05349</name>
</gene>
<dbReference type="Proteomes" id="UP001163603">
    <property type="component" value="Chromosome 3"/>
</dbReference>
<evidence type="ECO:0000313" key="2">
    <source>
        <dbReference type="Proteomes" id="UP001163603"/>
    </source>
</evidence>
<evidence type="ECO:0000313" key="1">
    <source>
        <dbReference type="EMBL" id="KAJ0044808.1"/>
    </source>
</evidence>
<sequence length="33" mass="3735">MGIACEPIQTSLVRLSTMACERFSRRYSVDVTN</sequence>
<reference evidence="2" key="1">
    <citation type="journal article" date="2023" name="G3 (Bethesda)">
        <title>Genome assembly and association tests identify interacting loci associated with vigor, precocity, and sex in interspecific pistachio rootstocks.</title>
        <authorList>
            <person name="Palmer W."/>
            <person name="Jacygrad E."/>
            <person name="Sagayaradj S."/>
            <person name="Cavanaugh K."/>
            <person name="Han R."/>
            <person name="Bertier L."/>
            <person name="Beede B."/>
            <person name="Kafkas S."/>
            <person name="Golino D."/>
            <person name="Preece J."/>
            <person name="Michelmore R."/>
        </authorList>
    </citation>
    <scope>NUCLEOTIDE SEQUENCE [LARGE SCALE GENOMIC DNA]</scope>
</reference>
<proteinExistence type="predicted"/>
<accession>A0ACC0Z399</accession>
<organism evidence="1 2">
    <name type="scientific">Pistacia integerrima</name>
    <dbReference type="NCBI Taxonomy" id="434235"/>
    <lineage>
        <taxon>Eukaryota</taxon>
        <taxon>Viridiplantae</taxon>
        <taxon>Streptophyta</taxon>
        <taxon>Embryophyta</taxon>
        <taxon>Tracheophyta</taxon>
        <taxon>Spermatophyta</taxon>
        <taxon>Magnoliopsida</taxon>
        <taxon>eudicotyledons</taxon>
        <taxon>Gunneridae</taxon>
        <taxon>Pentapetalae</taxon>
        <taxon>rosids</taxon>
        <taxon>malvids</taxon>
        <taxon>Sapindales</taxon>
        <taxon>Anacardiaceae</taxon>
        <taxon>Pistacia</taxon>
    </lineage>
</organism>
<protein>
    <submittedName>
        <fullName evidence="1">Uncharacterized protein</fullName>
    </submittedName>
</protein>